<organism evidence="4 5">
    <name type="scientific">Hymenobacter nivis</name>
    <dbReference type="NCBI Taxonomy" id="1850093"/>
    <lineage>
        <taxon>Bacteria</taxon>
        <taxon>Pseudomonadati</taxon>
        <taxon>Bacteroidota</taxon>
        <taxon>Cytophagia</taxon>
        <taxon>Cytophagales</taxon>
        <taxon>Hymenobacteraceae</taxon>
        <taxon>Hymenobacter</taxon>
    </lineage>
</organism>
<proteinExistence type="predicted"/>
<feature type="chain" id="PRO_5016325847" description="Peptidase S9 prolyl oligopeptidase catalytic domain-containing protein" evidence="2">
    <location>
        <begin position="25"/>
        <end position="621"/>
    </location>
</feature>
<feature type="signal peptide" evidence="2">
    <location>
        <begin position="1"/>
        <end position="24"/>
    </location>
</feature>
<dbReference type="Gene3D" id="2.120.10.30">
    <property type="entry name" value="TolB, C-terminal domain"/>
    <property type="match status" value="1"/>
</dbReference>
<feature type="domain" description="Peptidase S9 prolyl oligopeptidase catalytic" evidence="3">
    <location>
        <begin position="414"/>
        <end position="620"/>
    </location>
</feature>
<evidence type="ECO:0000259" key="3">
    <source>
        <dbReference type="Pfam" id="PF00326"/>
    </source>
</evidence>
<dbReference type="AlphaFoldDB" id="A0A2Z3GMP2"/>
<dbReference type="Gene3D" id="3.40.50.1820">
    <property type="entry name" value="alpha/beta hydrolase"/>
    <property type="match status" value="1"/>
</dbReference>
<reference evidence="5" key="1">
    <citation type="submission" date="2018-04" db="EMBL/GenBank/DDBJ databases">
        <title>Complete genome of Antarctic heterotrophic bacterium Hymenobacter nivis.</title>
        <authorList>
            <person name="Terashima M."/>
        </authorList>
    </citation>
    <scope>NUCLEOTIDE SEQUENCE [LARGE SCALE GENOMIC DNA]</scope>
    <source>
        <strain evidence="5">NBRC 111535</strain>
    </source>
</reference>
<evidence type="ECO:0000313" key="4">
    <source>
        <dbReference type="EMBL" id="AWM32205.1"/>
    </source>
</evidence>
<dbReference type="InterPro" id="IPR029058">
    <property type="entry name" value="AB_hydrolase_fold"/>
</dbReference>
<dbReference type="PANTHER" id="PTHR42776:SF27">
    <property type="entry name" value="DIPEPTIDYL PEPTIDASE FAMILY MEMBER 6"/>
    <property type="match status" value="1"/>
</dbReference>
<sequence>MTTNAWQPLLLAFLLLCGAVPAYAQTNPAKLREEIVALASMGYCRGGDYLANGNEVVFISNRSGSPQIWKVASGGGKPVQLTTFPDPVTAMVPSPTQDLIAFQLAPGGGLNAQLYVMKGDGSGVKQLTKGGKTNNFLGPWSKDGALLGFGSNEQNPTGVDFFIYEVSKGTAALAVKNNGTGGIADFSRDKQQVLVTRLASRGSNNLSLYNLATKEEKLLTPHEGPGTFFGQIAPAGDVYLGYNKDRDLLAFGKSSPGGLQLLAERKDAELADFSLNHAGTTAVLVWNEKGLSKLSLYDLKTNKESRQLSLPVELVADVAFSANDQTVVFTGSGSREPANIWVYTVGRNQFQKITDSSHMGVNLAALVAPELVAFPSFDGVPLSGWLYKPTTGKGPFPTVISYHGGPEGQSIPSLNPTAQALVKEGVAFFLPNVRGSTGFGKTFLNLDNGALRVNGVKDIKAVSDYLIRVGIAKPGALGIMGGSYGGYMVMAGVTQYPDMFAAGADLFGVVNFETFFKHTEPWMAAISTVEYGDPATQAAMLRELSPIHKADLIKTPLLVEHGANDTNVPVVEAEQVVAALQKNNVPVKYTLFPDEGHGWQKTTNRITSVVEIVDWFTTRLK</sequence>
<dbReference type="InterPro" id="IPR002470">
    <property type="entry name" value="Peptidase_S9A"/>
</dbReference>
<protein>
    <recommendedName>
        <fullName evidence="3">Peptidase S9 prolyl oligopeptidase catalytic domain-containing protein</fullName>
    </recommendedName>
</protein>
<evidence type="ECO:0000256" key="2">
    <source>
        <dbReference type="SAM" id="SignalP"/>
    </source>
</evidence>
<dbReference type="OrthoDB" id="9812921at2"/>
<evidence type="ECO:0000313" key="5">
    <source>
        <dbReference type="Proteomes" id="UP000245999"/>
    </source>
</evidence>
<dbReference type="Pfam" id="PF00326">
    <property type="entry name" value="Peptidase_S9"/>
    <property type="match status" value="1"/>
</dbReference>
<accession>A0A2Z3GMP2</accession>
<keyword evidence="2" id="KW-0732">Signal</keyword>
<dbReference type="KEGG" id="hnv:DDQ68_04995"/>
<name>A0A2Z3GMP2_9BACT</name>
<keyword evidence="1" id="KW-0378">Hydrolase</keyword>
<dbReference type="InterPro" id="IPR011042">
    <property type="entry name" value="6-blade_b-propeller_TolB-like"/>
</dbReference>
<dbReference type="SUPFAM" id="SSF50993">
    <property type="entry name" value="Peptidase/esterase 'gauge' domain"/>
    <property type="match status" value="1"/>
</dbReference>
<dbReference type="GO" id="GO:0006508">
    <property type="term" value="P:proteolysis"/>
    <property type="evidence" value="ECO:0007669"/>
    <property type="project" value="InterPro"/>
</dbReference>
<dbReference type="InterPro" id="IPR001375">
    <property type="entry name" value="Peptidase_S9_cat"/>
</dbReference>
<dbReference type="EMBL" id="CP029145">
    <property type="protein sequence ID" value="AWM32205.1"/>
    <property type="molecule type" value="Genomic_DNA"/>
</dbReference>
<dbReference type="SUPFAM" id="SSF53474">
    <property type="entry name" value="alpha/beta-Hydrolases"/>
    <property type="match status" value="1"/>
</dbReference>
<dbReference type="RefSeq" id="WP_109655328.1">
    <property type="nucleotide sequence ID" value="NZ_CP029145.1"/>
</dbReference>
<gene>
    <name evidence="4" type="ORF">DDQ68_04995</name>
</gene>
<keyword evidence="5" id="KW-1185">Reference proteome</keyword>
<dbReference type="PANTHER" id="PTHR42776">
    <property type="entry name" value="SERINE PEPTIDASE S9 FAMILY MEMBER"/>
    <property type="match status" value="1"/>
</dbReference>
<evidence type="ECO:0000256" key="1">
    <source>
        <dbReference type="ARBA" id="ARBA00022801"/>
    </source>
</evidence>
<dbReference type="PRINTS" id="PR00862">
    <property type="entry name" value="PROLIGOPTASE"/>
</dbReference>
<dbReference type="Proteomes" id="UP000245999">
    <property type="component" value="Chromosome"/>
</dbReference>
<dbReference type="GO" id="GO:0004252">
    <property type="term" value="F:serine-type endopeptidase activity"/>
    <property type="evidence" value="ECO:0007669"/>
    <property type="project" value="InterPro"/>
</dbReference>